<dbReference type="CDD" id="cd03768">
    <property type="entry name" value="SR_ResInv"/>
    <property type="match status" value="1"/>
</dbReference>
<evidence type="ECO:0000256" key="3">
    <source>
        <dbReference type="ARBA" id="ARBA00023125"/>
    </source>
</evidence>
<dbReference type="Proteomes" id="UP000434412">
    <property type="component" value="Unassembled WGS sequence"/>
</dbReference>
<dbReference type="EMBL" id="WPRH01000533">
    <property type="protein sequence ID" value="MVI56090.1"/>
    <property type="molecule type" value="Genomic_DNA"/>
</dbReference>
<evidence type="ECO:0000256" key="4">
    <source>
        <dbReference type="ARBA" id="ARBA00023172"/>
    </source>
</evidence>
<reference evidence="8 11" key="1">
    <citation type="submission" date="2015-04" db="EMBL/GenBank/DDBJ databases">
        <authorList>
            <person name="Syromyatnikov M.Y."/>
            <person name="Popov V.N."/>
        </authorList>
    </citation>
    <scope>NUCLEOTIDE SEQUENCE [LARGE SCALE GENOMIC DNA]</scope>
    <source>
        <strain evidence="8 11">AH1</strain>
    </source>
</reference>
<dbReference type="InterPro" id="IPR006118">
    <property type="entry name" value="Recombinase_CS"/>
</dbReference>
<accession>A0A0U1MSU3</accession>
<evidence type="ECO:0000313" key="11">
    <source>
        <dbReference type="Proteomes" id="UP000039437"/>
    </source>
</evidence>
<sequence>MAKIGYARVSTKDQSLDGQIDALKEYGCERIFSEKISGRKVKRTELDKCLDYLRDGDTLIIYKLDRLGRTTKQLIELSQWFDDNGIDLQIIDMNISTKDAMGKMFFTMMSAFAELEANLLSERTKKGLAAARARGRKGGRPSLPDHKKREIKFLYDEQKLTGEEIADKTGVSRATVYRVVNEMKKLDR</sequence>
<dbReference type="GO" id="GO:0015074">
    <property type="term" value="P:DNA integration"/>
    <property type="evidence" value="ECO:0007669"/>
    <property type="project" value="UniProtKB-KW"/>
</dbReference>
<dbReference type="Gene3D" id="3.40.50.1390">
    <property type="entry name" value="Resolvase, N-terminal catalytic domain"/>
    <property type="match status" value="1"/>
</dbReference>
<dbReference type="PANTHER" id="PTHR30461:SF2">
    <property type="entry name" value="SERINE RECOMBINASE PINE-RELATED"/>
    <property type="match status" value="1"/>
</dbReference>
<reference evidence="12 13" key="2">
    <citation type="submission" date="2019-11" db="EMBL/GenBank/DDBJ databases">
        <title>Implementation of targeted gown and glove precautions to prevent Staphylococcus aureus acquisition in community-based nursing homes.</title>
        <authorList>
            <person name="Stine O.C."/>
        </authorList>
    </citation>
    <scope>NUCLEOTIDE SEQUENCE [LARGE SCALE GENOMIC DNA]</scope>
    <source>
        <strain evidence="10 13">S_2023.LVRQ.AN</strain>
        <strain evidence="9 12">S_4031.LGMP.AI</strain>
    </source>
</reference>
<protein>
    <submittedName>
        <fullName evidence="9">HTH domain-containing protein</fullName>
    </submittedName>
</protein>
<dbReference type="PROSITE" id="PS51736">
    <property type="entry name" value="RECOMBINASES_3"/>
    <property type="match status" value="1"/>
</dbReference>
<dbReference type="SMART" id="SM00857">
    <property type="entry name" value="Resolvase"/>
    <property type="match status" value="1"/>
</dbReference>
<dbReference type="EMBL" id="CVOQ01000036">
    <property type="protein sequence ID" value="CRI18354.1"/>
    <property type="molecule type" value="Genomic_DNA"/>
</dbReference>
<dbReference type="GO" id="GO:0003677">
    <property type="term" value="F:DNA binding"/>
    <property type="evidence" value="ECO:0007669"/>
    <property type="project" value="UniProtKB-KW"/>
</dbReference>
<dbReference type="InterPro" id="IPR036162">
    <property type="entry name" value="Resolvase-like_N_sf"/>
</dbReference>
<dbReference type="GO" id="GO:0000150">
    <property type="term" value="F:DNA strand exchange activity"/>
    <property type="evidence" value="ECO:0007669"/>
    <property type="project" value="InterPro"/>
</dbReference>
<dbReference type="SUPFAM" id="SSF53041">
    <property type="entry name" value="Resolvase-like"/>
    <property type="match status" value="1"/>
</dbReference>
<gene>
    <name evidence="8" type="ORF">BN1321_410010</name>
    <name evidence="9" type="ORF">GO793_09535</name>
    <name evidence="10" type="ORF">GO941_06470</name>
</gene>
<dbReference type="InterPro" id="IPR050639">
    <property type="entry name" value="SSR_resolvase"/>
</dbReference>
<evidence type="ECO:0000313" key="12">
    <source>
        <dbReference type="Proteomes" id="UP000433366"/>
    </source>
</evidence>
<dbReference type="AlphaFoldDB" id="A0A0U1MSU3"/>
<dbReference type="Pfam" id="PF00239">
    <property type="entry name" value="Resolvase"/>
    <property type="match status" value="1"/>
</dbReference>
<organism evidence="8 11">
    <name type="scientific">Staphylococcus aureus</name>
    <dbReference type="NCBI Taxonomy" id="1280"/>
    <lineage>
        <taxon>Bacteria</taxon>
        <taxon>Bacillati</taxon>
        <taxon>Bacillota</taxon>
        <taxon>Bacilli</taxon>
        <taxon>Bacillales</taxon>
        <taxon>Staphylococcaceae</taxon>
        <taxon>Staphylococcus</taxon>
    </lineage>
</organism>
<evidence type="ECO:0000256" key="5">
    <source>
        <dbReference type="PIRSR" id="PIRSR606118-50"/>
    </source>
</evidence>
<feature type="domain" description="Resolvase/invertase-type recombinase catalytic" evidence="7">
    <location>
        <begin position="2"/>
        <end position="135"/>
    </location>
</feature>
<keyword evidence="2" id="KW-0229">DNA integration</keyword>
<keyword evidence="3" id="KW-0238">DNA-binding</keyword>
<proteinExistence type="inferred from homology"/>
<dbReference type="PROSITE" id="PS00397">
    <property type="entry name" value="RECOMBINASES_1"/>
    <property type="match status" value="1"/>
</dbReference>
<dbReference type="Proteomes" id="UP000039437">
    <property type="component" value="Unassembled WGS sequence"/>
</dbReference>
<keyword evidence="4" id="KW-0233">DNA recombination</keyword>
<dbReference type="Gene3D" id="1.10.10.60">
    <property type="entry name" value="Homeodomain-like"/>
    <property type="match status" value="1"/>
</dbReference>
<dbReference type="InterPro" id="IPR013196">
    <property type="entry name" value="HTH_11"/>
</dbReference>
<evidence type="ECO:0000256" key="6">
    <source>
        <dbReference type="PROSITE-ProRule" id="PRU10137"/>
    </source>
</evidence>
<feature type="active site" description="O-(5'-phospho-DNA)-serine intermediate" evidence="5 6">
    <location>
        <position position="10"/>
    </location>
</feature>
<dbReference type="Pfam" id="PF08279">
    <property type="entry name" value="HTH_11"/>
    <property type="match status" value="1"/>
</dbReference>
<dbReference type="InterPro" id="IPR006119">
    <property type="entry name" value="Resolv_N"/>
</dbReference>
<evidence type="ECO:0000313" key="9">
    <source>
        <dbReference type="EMBL" id="MVI56090.1"/>
    </source>
</evidence>
<evidence type="ECO:0000313" key="8">
    <source>
        <dbReference type="EMBL" id="CRI18354.1"/>
    </source>
</evidence>
<evidence type="ECO:0000259" key="7">
    <source>
        <dbReference type="PROSITE" id="PS51736"/>
    </source>
</evidence>
<dbReference type="Proteomes" id="UP000433366">
    <property type="component" value="Unassembled WGS sequence"/>
</dbReference>
<comment type="similarity">
    <text evidence="1">Belongs to the site-specific recombinase resolvase family.</text>
</comment>
<evidence type="ECO:0000313" key="10">
    <source>
        <dbReference type="EMBL" id="MVL45134.1"/>
    </source>
</evidence>
<dbReference type="RefSeq" id="WP_031875193.1">
    <property type="nucleotide sequence ID" value="NZ_CAXIPH010000027.1"/>
</dbReference>
<dbReference type="PROSITE" id="PS00398">
    <property type="entry name" value="RECOMBINASES_2"/>
    <property type="match status" value="1"/>
</dbReference>
<dbReference type="FunFam" id="3.40.50.1390:FF:000001">
    <property type="entry name" value="DNA recombinase"/>
    <property type="match status" value="1"/>
</dbReference>
<evidence type="ECO:0000256" key="1">
    <source>
        <dbReference type="ARBA" id="ARBA00009913"/>
    </source>
</evidence>
<name>A0A0U1MSU3_STAAU</name>
<dbReference type="PANTHER" id="PTHR30461">
    <property type="entry name" value="DNA-INVERTASE FROM LAMBDOID PROPHAGE"/>
    <property type="match status" value="1"/>
</dbReference>
<dbReference type="PATRIC" id="fig|1280.3385.peg.2661"/>
<evidence type="ECO:0000313" key="13">
    <source>
        <dbReference type="Proteomes" id="UP000434412"/>
    </source>
</evidence>
<evidence type="ECO:0000256" key="2">
    <source>
        <dbReference type="ARBA" id="ARBA00022908"/>
    </source>
</evidence>
<dbReference type="EMBL" id="WPVZ01000387">
    <property type="protein sequence ID" value="MVL45134.1"/>
    <property type="molecule type" value="Genomic_DNA"/>
</dbReference>